<dbReference type="NCBIfam" id="NF006739">
    <property type="entry name" value="PRK09267.1-5"/>
    <property type="match status" value="1"/>
</dbReference>
<comment type="function">
    <text evidence="7">Low-potential electron donor to a number of redox enzymes.</text>
</comment>
<dbReference type="InterPro" id="IPR050619">
    <property type="entry name" value="Flavodoxin"/>
</dbReference>
<dbReference type="Proteomes" id="UP001596391">
    <property type="component" value="Unassembled WGS sequence"/>
</dbReference>
<comment type="caution">
    <text evidence="9">The sequence shown here is derived from an EMBL/GenBank/DDBJ whole genome shotgun (WGS) entry which is preliminary data.</text>
</comment>
<dbReference type="SUPFAM" id="SSF52218">
    <property type="entry name" value="Flavoproteins"/>
    <property type="match status" value="1"/>
</dbReference>
<dbReference type="InterPro" id="IPR008254">
    <property type="entry name" value="Flavodoxin/NO_synth"/>
</dbReference>
<dbReference type="NCBIfam" id="NF006736">
    <property type="entry name" value="PRK09267.1-2"/>
    <property type="match status" value="1"/>
</dbReference>
<evidence type="ECO:0000256" key="6">
    <source>
        <dbReference type="ARBA" id="ARBA00022982"/>
    </source>
</evidence>
<keyword evidence="6 7" id="KW-0249">Electron transport</keyword>
<dbReference type="PROSITE" id="PS50902">
    <property type="entry name" value="FLAVODOXIN_LIKE"/>
    <property type="match status" value="1"/>
</dbReference>
<dbReference type="InterPro" id="IPR010086">
    <property type="entry name" value="Flavodoxin_lc"/>
</dbReference>
<keyword evidence="4 7" id="KW-0285">Flavoprotein</keyword>
<evidence type="ECO:0000256" key="5">
    <source>
        <dbReference type="ARBA" id="ARBA00022643"/>
    </source>
</evidence>
<comment type="similarity">
    <text evidence="2 7">Belongs to the flavodoxin family.</text>
</comment>
<evidence type="ECO:0000256" key="3">
    <source>
        <dbReference type="ARBA" id="ARBA00022448"/>
    </source>
</evidence>
<protein>
    <recommendedName>
        <fullName evidence="7">Flavodoxin</fullName>
    </recommendedName>
</protein>
<reference evidence="10" key="1">
    <citation type="journal article" date="2019" name="Int. J. Syst. Evol. Microbiol.">
        <title>The Global Catalogue of Microorganisms (GCM) 10K type strain sequencing project: providing services to taxonomists for standard genome sequencing and annotation.</title>
        <authorList>
            <consortium name="The Broad Institute Genomics Platform"/>
            <consortium name="The Broad Institute Genome Sequencing Center for Infectious Disease"/>
            <person name="Wu L."/>
            <person name="Ma J."/>
        </authorList>
    </citation>
    <scope>NUCLEOTIDE SEQUENCE [LARGE SCALE GENOMIC DNA]</scope>
    <source>
        <strain evidence="10">CGMCC 1.16026</strain>
    </source>
</reference>
<evidence type="ECO:0000256" key="7">
    <source>
        <dbReference type="PIRNR" id="PIRNR038996"/>
    </source>
</evidence>
<dbReference type="EMBL" id="JBHSWI010000001">
    <property type="protein sequence ID" value="MFC6645693.1"/>
    <property type="molecule type" value="Genomic_DNA"/>
</dbReference>
<sequence>MKVHIIYGTDNGNTRNIAEQIATQIGGKAVDVCSATTADFSDCDLLILGAPTSGYGDLQVDWECRLSFIAEAGLAGRKVALFGLGDQMSYCDTFVDALGVLYDAVVGQGATVIGATDKAGYDFYSSAALRDDKIVGLAIDEDNQHERTEARIAAWVASLQAEMGAAELAAAEAA</sequence>
<dbReference type="PIRSF" id="PIRSF038996">
    <property type="entry name" value="FldA"/>
    <property type="match status" value="1"/>
</dbReference>
<proteinExistence type="inferred from homology"/>
<comment type="cofactor">
    <cofactor evidence="1 7">
        <name>FMN</name>
        <dbReference type="ChEBI" id="CHEBI:58210"/>
    </cofactor>
</comment>
<dbReference type="InterPro" id="IPR029039">
    <property type="entry name" value="Flavoprotein-like_sf"/>
</dbReference>
<dbReference type="NCBIfam" id="TIGR01752">
    <property type="entry name" value="flav_long"/>
    <property type="match status" value="1"/>
</dbReference>
<evidence type="ECO:0000256" key="4">
    <source>
        <dbReference type="ARBA" id="ARBA00022630"/>
    </source>
</evidence>
<accession>A0ABW1Z9G2</accession>
<dbReference type="PANTHER" id="PTHR42809:SF1">
    <property type="entry name" value="FLAVODOXIN 1"/>
    <property type="match status" value="1"/>
</dbReference>
<dbReference type="RefSeq" id="WP_263372049.1">
    <property type="nucleotide sequence ID" value="NZ_JAGSYD010000003.1"/>
</dbReference>
<dbReference type="Gene3D" id="3.40.50.360">
    <property type="match status" value="1"/>
</dbReference>
<dbReference type="Pfam" id="PF00258">
    <property type="entry name" value="Flavodoxin_1"/>
    <property type="match status" value="1"/>
</dbReference>
<name>A0ABW1Z9G2_9BACT</name>
<evidence type="ECO:0000259" key="8">
    <source>
        <dbReference type="PROSITE" id="PS50902"/>
    </source>
</evidence>
<feature type="domain" description="Flavodoxin-like" evidence="8">
    <location>
        <begin position="3"/>
        <end position="160"/>
    </location>
</feature>
<keyword evidence="10" id="KW-1185">Reference proteome</keyword>
<evidence type="ECO:0000256" key="1">
    <source>
        <dbReference type="ARBA" id="ARBA00001917"/>
    </source>
</evidence>
<evidence type="ECO:0000313" key="9">
    <source>
        <dbReference type="EMBL" id="MFC6645693.1"/>
    </source>
</evidence>
<gene>
    <name evidence="9" type="primary">fldA</name>
    <name evidence="9" type="ORF">ACFQBQ_08880</name>
</gene>
<evidence type="ECO:0000256" key="2">
    <source>
        <dbReference type="ARBA" id="ARBA00005267"/>
    </source>
</evidence>
<keyword evidence="3 7" id="KW-0813">Transport</keyword>
<dbReference type="InterPro" id="IPR001226">
    <property type="entry name" value="Flavodoxin_CS"/>
</dbReference>
<dbReference type="PROSITE" id="PS00201">
    <property type="entry name" value="FLAVODOXIN"/>
    <property type="match status" value="1"/>
</dbReference>
<evidence type="ECO:0000313" key="10">
    <source>
        <dbReference type="Proteomes" id="UP001596391"/>
    </source>
</evidence>
<organism evidence="9 10">
    <name type="scientific">Granulicella cerasi</name>
    <dbReference type="NCBI Taxonomy" id="741063"/>
    <lineage>
        <taxon>Bacteria</taxon>
        <taxon>Pseudomonadati</taxon>
        <taxon>Acidobacteriota</taxon>
        <taxon>Terriglobia</taxon>
        <taxon>Terriglobales</taxon>
        <taxon>Acidobacteriaceae</taxon>
        <taxon>Granulicella</taxon>
    </lineage>
</organism>
<keyword evidence="5 7" id="KW-0288">FMN</keyword>
<dbReference type="PANTHER" id="PTHR42809">
    <property type="entry name" value="FLAVODOXIN 2"/>
    <property type="match status" value="1"/>
</dbReference>